<feature type="transmembrane region" description="Helical" evidence="16">
    <location>
        <begin position="35"/>
        <end position="56"/>
    </location>
</feature>
<dbReference type="PANTHER" id="PTHR30474:SF2">
    <property type="entry name" value="PEPTIDOGLYCAN GLYCOSYLTRANSFERASE FTSW-RELATED"/>
    <property type="match status" value="1"/>
</dbReference>
<evidence type="ECO:0000256" key="4">
    <source>
        <dbReference type="ARBA" id="ARBA00022692"/>
    </source>
</evidence>
<dbReference type="PANTHER" id="PTHR30474">
    <property type="entry name" value="CELL CYCLE PROTEIN"/>
    <property type="match status" value="1"/>
</dbReference>
<comment type="similarity">
    <text evidence="11">Belongs to the SEDS family. FtsW subfamily.</text>
</comment>
<evidence type="ECO:0000256" key="11">
    <source>
        <dbReference type="ARBA" id="ARBA00038053"/>
    </source>
</evidence>
<evidence type="ECO:0000313" key="18">
    <source>
        <dbReference type="Proteomes" id="UP000178848"/>
    </source>
</evidence>
<reference evidence="17 18" key="1">
    <citation type="journal article" date="2016" name="Nat. Commun.">
        <title>Thousands of microbial genomes shed light on interconnected biogeochemical processes in an aquifer system.</title>
        <authorList>
            <person name="Anantharaman K."/>
            <person name="Brown C.T."/>
            <person name="Hug L.A."/>
            <person name="Sharon I."/>
            <person name="Castelle C.J."/>
            <person name="Probst A.J."/>
            <person name="Thomas B.C."/>
            <person name="Singh A."/>
            <person name="Wilkins M.J."/>
            <person name="Karaoz U."/>
            <person name="Brodie E.L."/>
            <person name="Williams K.H."/>
            <person name="Hubbard S.S."/>
            <person name="Banfield J.F."/>
        </authorList>
    </citation>
    <scope>NUCLEOTIDE SEQUENCE [LARGE SCALE GENOMIC DNA]</scope>
</reference>
<feature type="transmembrane region" description="Helical" evidence="16">
    <location>
        <begin position="93"/>
        <end position="116"/>
    </location>
</feature>
<dbReference type="GO" id="GO:0005886">
    <property type="term" value="C:plasma membrane"/>
    <property type="evidence" value="ECO:0007669"/>
    <property type="project" value="TreeGrafter"/>
</dbReference>
<evidence type="ECO:0000256" key="1">
    <source>
        <dbReference type="ARBA" id="ARBA00004141"/>
    </source>
</evidence>
<evidence type="ECO:0000256" key="5">
    <source>
        <dbReference type="ARBA" id="ARBA00022960"/>
    </source>
</evidence>
<feature type="transmembrane region" description="Helical" evidence="16">
    <location>
        <begin position="12"/>
        <end position="29"/>
    </location>
</feature>
<keyword evidence="3" id="KW-0808">Transferase</keyword>
<sequence>MENIARARKNDYYLIVAIGLLIIFGLIVLRSIAAFLFPIYFVYVAIAILAFIIFLQIDFEVISIFSKYFYIGSIIFLILPLLIGQVTRGAIRWVPIGSLTIQPAEIVRPFLFIFFANYLTETALDLKRFLKAIVLFAIPFYLIIIQPSFGVAIITSIGFLGILLAANFEKKRILLGIIGIIALIPLIWLLLAPYQKLRIITFLNPTKDPYGAGYNSLQSMISVGSGKIFGRGLGKGVQTQLAFLPERHTDFIFASIAEEMGLVGATLLLAGGFFILSRLVHVIENSGSFAGRAYVSGFFLAMLAQIVIHAGMNMGLLPITGVPFPLVSGGGSSLLATMIGLSVAQAAKKQV</sequence>
<evidence type="ECO:0000256" key="2">
    <source>
        <dbReference type="ARBA" id="ARBA00022676"/>
    </source>
</evidence>
<feature type="transmembrane region" description="Helical" evidence="16">
    <location>
        <begin position="128"/>
        <end position="144"/>
    </location>
</feature>
<evidence type="ECO:0000256" key="3">
    <source>
        <dbReference type="ARBA" id="ARBA00022679"/>
    </source>
</evidence>
<dbReference type="GO" id="GO:0009252">
    <property type="term" value="P:peptidoglycan biosynthetic process"/>
    <property type="evidence" value="ECO:0007669"/>
    <property type="project" value="UniProtKB-KW"/>
</dbReference>
<evidence type="ECO:0000313" key="17">
    <source>
        <dbReference type="EMBL" id="OGM80636.1"/>
    </source>
</evidence>
<keyword evidence="7 16" id="KW-1133">Transmembrane helix</keyword>
<dbReference type="EMBL" id="MGHZ01000026">
    <property type="protein sequence ID" value="OGM80636.1"/>
    <property type="molecule type" value="Genomic_DNA"/>
</dbReference>
<comment type="caution">
    <text evidence="17">The sequence shown here is derived from an EMBL/GenBank/DDBJ whole genome shotgun (WGS) entry which is preliminary data.</text>
</comment>
<name>A0A1F8CX07_9BACT</name>
<dbReference type="Pfam" id="PF01098">
    <property type="entry name" value="FTSW_RODA_SPOVE"/>
    <property type="match status" value="1"/>
</dbReference>
<evidence type="ECO:0000256" key="6">
    <source>
        <dbReference type="ARBA" id="ARBA00022984"/>
    </source>
</evidence>
<evidence type="ECO:0000256" key="16">
    <source>
        <dbReference type="SAM" id="Phobius"/>
    </source>
</evidence>
<evidence type="ECO:0000256" key="12">
    <source>
        <dbReference type="ARBA" id="ARBA00041185"/>
    </source>
</evidence>
<keyword evidence="4 16" id="KW-0812">Transmembrane</keyword>
<evidence type="ECO:0000256" key="13">
    <source>
        <dbReference type="ARBA" id="ARBA00041418"/>
    </source>
</evidence>
<feature type="transmembrane region" description="Helical" evidence="16">
    <location>
        <begin position="260"/>
        <end position="281"/>
    </location>
</feature>
<comment type="catalytic activity">
    <reaction evidence="15">
        <text>[GlcNAc-(1-&gt;4)-Mur2Ac(oyl-L-Ala-gamma-D-Glu-L-Lys-D-Ala-D-Ala)](n)-di-trans,octa-cis-undecaprenyl diphosphate + beta-D-GlcNAc-(1-&gt;4)-Mur2Ac(oyl-L-Ala-gamma-D-Glu-L-Lys-D-Ala-D-Ala)-di-trans,octa-cis-undecaprenyl diphosphate = [GlcNAc-(1-&gt;4)-Mur2Ac(oyl-L-Ala-gamma-D-Glu-L-Lys-D-Ala-D-Ala)](n+1)-di-trans,octa-cis-undecaprenyl diphosphate + di-trans,octa-cis-undecaprenyl diphosphate + H(+)</text>
        <dbReference type="Rhea" id="RHEA:23708"/>
        <dbReference type="Rhea" id="RHEA-COMP:9602"/>
        <dbReference type="Rhea" id="RHEA-COMP:9603"/>
        <dbReference type="ChEBI" id="CHEBI:15378"/>
        <dbReference type="ChEBI" id="CHEBI:58405"/>
        <dbReference type="ChEBI" id="CHEBI:60033"/>
        <dbReference type="ChEBI" id="CHEBI:78435"/>
        <dbReference type="EC" id="2.4.99.28"/>
    </reaction>
</comment>
<protein>
    <recommendedName>
        <fullName evidence="12">Probable peptidoglycan glycosyltransferase FtsW</fullName>
        <ecNumber evidence="14">2.4.99.28</ecNumber>
    </recommendedName>
    <alternativeName>
        <fullName evidence="13">Cell division protein FtsW</fullName>
    </alternativeName>
    <alternativeName>
        <fullName evidence="10">Cell wall polymerase</fullName>
    </alternativeName>
    <alternativeName>
        <fullName evidence="9">Peptidoglycan polymerase</fullName>
    </alternativeName>
</protein>
<evidence type="ECO:0000256" key="8">
    <source>
        <dbReference type="ARBA" id="ARBA00023136"/>
    </source>
</evidence>
<organism evidence="17 18">
    <name type="scientific">Candidatus Woesebacteria bacterium RIFOXYB1_FULL_40_26</name>
    <dbReference type="NCBI Taxonomy" id="1802539"/>
    <lineage>
        <taxon>Bacteria</taxon>
        <taxon>Candidatus Woeseibacteriota</taxon>
    </lineage>
</organism>
<evidence type="ECO:0000256" key="14">
    <source>
        <dbReference type="ARBA" id="ARBA00044770"/>
    </source>
</evidence>
<keyword evidence="6" id="KW-0573">Peptidoglycan synthesis</keyword>
<keyword evidence="8 16" id="KW-0472">Membrane</keyword>
<dbReference type="GO" id="GO:0051301">
    <property type="term" value="P:cell division"/>
    <property type="evidence" value="ECO:0007669"/>
    <property type="project" value="InterPro"/>
</dbReference>
<feature type="transmembrane region" description="Helical" evidence="16">
    <location>
        <begin position="173"/>
        <end position="194"/>
    </location>
</feature>
<proteinExistence type="inferred from homology"/>
<feature type="transmembrane region" description="Helical" evidence="16">
    <location>
        <begin position="324"/>
        <end position="344"/>
    </location>
</feature>
<feature type="transmembrane region" description="Helical" evidence="16">
    <location>
        <begin position="68"/>
        <end position="87"/>
    </location>
</feature>
<keyword evidence="5" id="KW-0133">Cell shape</keyword>
<evidence type="ECO:0000256" key="15">
    <source>
        <dbReference type="ARBA" id="ARBA00049902"/>
    </source>
</evidence>
<dbReference type="AlphaFoldDB" id="A0A1F8CX07"/>
<evidence type="ECO:0000256" key="7">
    <source>
        <dbReference type="ARBA" id="ARBA00022989"/>
    </source>
</evidence>
<dbReference type="GO" id="GO:0032153">
    <property type="term" value="C:cell division site"/>
    <property type="evidence" value="ECO:0007669"/>
    <property type="project" value="TreeGrafter"/>
</dbReference>
<dbReference type="InterPro" id="IPR001182">
    <property type="entry name" value="FtsW/RodA"/>
</dbReference>
<feature type="transmembrane region" description="Helical" evidence="16">
    <location>
        <begin position="150"/>
        <end position="166"/>
    </location>
</feature>
<dbReference type="GO" id="GO:0008360">
    <property type="term" value="P:regulation of cell shape"/>
    <property type="evidence" value="ECO:0007669"/>
    <property type="project" value="UniProtKB-KW"/>
</dbReference>
<feature type="transmembrane region" description="Helical" evidence="16">
    <location>
        <begin position="293"/>
        <end position="312"/>
    </location>
</feature>
<dbReference type="GO" id="GO:0008955">
    <property type="term" value="F:peptidoglycan glycosyltransferase activity"/>
    <property type="evidence" value="ECO:0007669"/>
    <property type="project" value="UniProtKB-EC"/>
</dbReference>
<gene>
    <name evidence="17" type="ORF">A2361_00860</name>
</gene>
<evidence type="ECO:0000256" key="10">
    <source>
        <dbReference type="ARBA" id="ARBA00033270"/>
    </source>
</evidence>
<accession>A0A1F8CX07</accession>
<comment type="subcellular location">
    <subcellularLocation>
        <location evidence="1">Membrane</location>
        <topology evidence="1">Multi-pass membrane protein</topology>
    </subcellularLocation>
</comment>
<evidence type="ECO:0000256" key="9">
    <source>
        <dbReference type="ARBA" id="ARBA00032370"/>
    </source>
</evidence>
<dbReference type="Proteomes" id="UP000178848">
    <property type="component" value="Unassembled WGS sequence"/>
</dbReference>
<dbReference type="EC" id="2.4.99.28" evidence="14"/>
<keyword evidence="2" id="KW-0328">Glycosyltransferase</keyword>
<dbReference type="GO" id="GO:0015648">
    <property type="term" value="F:lipid-linked peptidoglycan transporter activity"/>
    <property type="evidence" value="ECO:0007669"/>
    <property type="project" value="TreeGrafter"/>
</dbReference>